<dbReference type="InterPro" id="IPR036291">
    <property type="entry name" value="NAD(P)-bd_dom_sf"/>
</dbReference>
<dbReference type="InterPro" id="IPR011032">
    <property type="entry name" value="GroES-like_sf"/>
</dbReference>
<dbReference type="PANTHER" id="PTHR43350">
    <property type="entry name" value="NAD-DEPENDENT ALCOHOL DEHYDROGENASE"/>
    <property type="match status" value="1"/>
</dbReference>
<comment type="similarity">
    <text evidence="2">Belongs to the zinc-containing alcohol dehydrogenase family.</text>
</comment>
<evidence type="ECO:0000256" key="3">
    <source>
        <dbReference type="ARBA" id="ARBA00022723"/>
    </source>
</evidence>
<dbReference type="SUPFAM" id="SSF50129">
    <property type="entry name" value="GroES-like"/>
    <property type="match status" value="1"/>
</dbReference>
<evidence type="ECO:0000313" key="7">
    <source>
        <dbReference type="EMBL" id="MBK1670618.1"/>
    </source>
</evidence>
<keyword evidence="5" id="KW-0560">Oxidoreductase</keyword>
<dbReference type="CDD" id="cd08255">
    <property type="entry name" value="2-desacetyl-2-hydroxyethyl_bacteriochlorophyllide_like"/>
    <property type="match status" value="1"/>
</dbReference>
<dbReference type="Proteomes" id="UP001296873">
    <property type="component" value="Unassembled WGS sequence"/>
</dbReference>
<proteinExistence type="inferred from homology"/>
<dbReference type="Gene3D" id="3.40.50.720">
    <property type="entry name" value="NAD(P)-binding Rossmann-like Domain"/>
    <property type="match status" value="1"/>
</dbReference>
<name>A0ABS1DJV5_9PROT</name>
<evidence type="ECO:0000256" key="5">
    <source>
        <dbReference type="ARBA" id="ARBA00023002"/>
    </source>
</evidence>
<evidence type="ECO:0000256" key="4">
    <source>
        <dbReference type="ARBA" id="ARBA00022833"/>
    </source>
</evidence>
<dbReference type="SUPFAM" id="SSF51735">
    <property type="entry name" value="NAD(P)-binding Rossmann-fold domains"/>
    <property type="match status" value="1"/>
</dbReference>
<dbReference type="RefSeq" id="WP_200343060.1">
    <property type="nucleotide sequence ID" value="NZ_NRRL01000104.1"/>
</dbReference>
<organism evidence="7 8">
    <name type="scientific">Rhodovibrio sodomensis</name>
    <dbReference type="NCBI Taxonomy" id="1088"/>
    <lineage>
        <taxon>Bacteria</taxon>
        <taxon>Pseudomonadati</taxon>
        <taxon>Pseudomonadota</taxon>
        <taxon>Alphaproteobacteria</taxon>
        <taxon>Rhodospirillales</taxon>
        <taxon>Rhodovibrionaceae</taxon>
        <taxon>Rhodovibrio</taxon>
    </lineage>
</organism>
<protein>
    <submittedName>
        <fullName evidence="7">Dehydrogenase</fullName>
    </submittedName>
</protein>
<keyword evidence="8" id="KW-1185">Reference proteome</keyword>
<dbReference type="Gene3D" id="3.90.180.10">
    <property type="entry name" value="Medium-chain alcohol dehydrogenases, catalytic domain"/>
    <property type="match status" value="1"/>
</dbReference>
<dbReference type="PANTHER" id="PTHR43350:SF19">
    <property type="entry name" value="D-GULOSIDE 3-DEHYDROGENASE"/>
    <property type="match status" value="1"/>
</dbReference>
<evidence type="ECO:0000256" key="1">
    <source>
        <dbReference type="ARBA" id="ARBA00001947"/>
    </source>
</evidence>
<comment type="caution">
    <text evidence="7">The sequence shown here is derived from an EMBL/GenBank/DDBJ whole genome shotgun (WGS) entry which is preliminary data.</text>
</comment>
<keyword evidence="3" id="KW-0479">Metal-binding</keyword>
<feature type="compositionally biased region" description="Polar residues" evidence="6">
    <location>
        <begin position="1"/>
        <end position="12"/>
    </location>
</feature>
<comment type="cofactor">
    <cofactor evidence="1">
        <name>Zn(2+)</name>
        <dbReference type="ChEBI" id="CHEBI:29105"/>
    </cofactor>
</comment>
<keyword evidence="4" id="KW-0862">Zinc</keyword>
<evidence type="ECO:0000313" key="8">
    <source>
        <dbReference type="Proteomes" id="UP001296873"/>
    </source>
</evidence>
<feature type="region of interest" description="Disordered" evidence="6">
    <location>
        <begin position="1"/>
        <end position="24"/>
    </location>
</feature>
<accession>A0ABS1DJV5</accession>
<evidence type="ECO:0000256" key="6">
    <source>
        <dbReference type="SAM" id="MobiDB-lite"/>
    </source>
</evidence>
<gene>
    <name evidence="7" type="ORF">CKO28_21590</name>
</gene>
<evidence type="ECO:0000256" key="2">
    <source>
        <dbReference type="ARBA" id="ARBA00008072"/>
    </source>
</evidence>
<sequence length="325" mass="34743">MTQAQAFWTTDRMTGELRPEPLPEPGAGEVRVRALYSGVSRGSEALVFAGQVPESERTRMRCPFQAGDFPFPVKYGYASVGLVEAGPAELRDQVVFCLYPHQDRYVVPADAVIPLPHDLSAKRAVLGANAEAALNALWDAAPRIGDRIAVVGGGVVGFLFAALAARMPGTHVQLVDVDPKKETTARVLEVPFATPETVEGNCDIVVHASGQGAGLGTAIGLAGFEATVLELSWYGSADVPAPLGGAFHSQRLTLQSSQVGAVSPSRRARWTHRQRLAKALELLRDPMFGHLVSGESRFDDLPRTMQTLAGDPPAGTLCHRIAYPE</sequence>
<reference evidence="7 8" key="1">
    <citation type="journal article" date="2020" name="Microorganisms">
        <title>Osmotic Adaptation and Compatible Solute Biosynthesis of Phototrophic Bacteria as Revealed from Genome Analyses.</title>
        <authorList>
            <person name="Imhoff J.F."/>
            <person name="Rahn T."/>
            <person name="Kunzel S."/>
            <person name="Keller A."/>
            <person name="Neulinger S.C."/>
        </authorList>
    </citation>
    <scope>NUCLEOTIDE SEQUENCE [LARGE SCALE GENOMIC DNA]</scope>
    <source>
        <strain evidence="7 8">DSM 9895</strain>
    </source>
</reference>
<dbReference type="EMBL" id="NRRL01000104">
    <property type="protein sequence ID" value="MBK1670618.1"/>
    <property type="molecule type" value="Genomic_DNA"/>
</dbReference>